<feature type="domain" description="Peptidase M24" evidence="2">
    <location>
        <begin position="217"/>
        <end position="419"/>
    </location>
</feature>
<dbReference type="Proteomes" id="UP001431235">
    <property type="component" value="Unassembled WGS sequence"/>
</dbReference>
<dbReference type="SUPFAM" id="SSF53092">
    <property type="entry name" value="Creatinase/prolidase N-terminal domain"/>
    <property type="match status" value="1"/>
</dbReference>
<evidence type="ECO:0000313" key="5">
    <source>
        <dbReference type="Proteomes" id="UP001431235"/>
    </source>
</evidence>
<dbReference type="SUPFAM" id="SSF55920">
    <property type="entry name" value="Creatinase/aminopeptidase"/>
    <property type="match status" value="1"/>
</dbReference>
<keyword evidence="5" id="KW-1185">Reference proteome</keyword>
<accession>A0ABT0SFY9</accession>
<protein>
    <submittedName>
        <fullName evidence="4">Xaa-Pro peptidase family protein</fullName>
    </submittedName>
</protein>
<evidence type="ECO:0000259" key="3">
    <source>
        <dbReference type="Pfam" id="PF01321"/>
    </source>
</evidence>
<dbReference type="Gene3D" id="3.90.230.10">
    <property type="entry name" value="Creatinase/methionine aminopeptidase superfamily"/>
    <property type="match status" value="1"/>
</dbReference>
<keyword evidence="1" id="KW-0732">Signal</keyword>
<dbReference type="InterPro" id="IPR029149">
    <property type="entry name" value="Creatin/AminoP/Spt16_N"/>
</dbReference>
<dbReference type="InterPro" id="IPR000994">
    <property type="entry name" value="Pept_M24"/>
</dbReference>
<feature type="chain" id="PRO_5046270106" evidence="1">
    <location>
        <begin position="37"/>
        <end position="437"/>
    </location>
</feature>
<dbReference type="EMBL" id="JAIKTS010000001">
    <property type="protein sequence ID" value="MCL7714228.1"/>
    <property type="molecule type" value="Genomic_DNA"/>
</dbReference>
<dbReference type="PROSITE" id="PS51318">
    <property type="entry name" value="TAT"/>
    <property type="match status" value="1"/>
</dbReference>
<feature type="domain" description="Creatinase N-terminal" evidence="3">
    <location>
        <begin position="75"/>
        <end position="209"/>
    </location>
</feature>
<evidence type="ECO:0000313" key="4">
    <source>
        <dbReference type="EMBL" id="MCL7714228.1"/>
    </source>
</evidence>
<dbReference type="PANTHER" id="PTHR46112">
    <property type="entry name" value="AMINOPEPTIDASE"/>
    <property type="match status" value="1"/>
</dbReference>
<dbReference type="PANTHER" id="PTHR46112:SF3">
    <property type="entry name" value="AMINOPEPTIDASE YPDF"/>
    <property type="match status" value="1"/>
</dbReference>
<reference evidence="4 5" key="1">
    <citation type="submission" date="2021-08" db="EMBL/GenBank/DDBJ databases">
        <title>Novel members of of the genus Stenotrophomonas from differernt environment.</title>
        <authorList>
            <person name="Deng Y."/>
        </authorList>
    </citation>
    <scope>NUCLEOTIDE SEQUENCE [LARGE SCALE GENOMIC DNA]</scope>
    <source>
        <strain evidence="4 5">CPCC 101365</strain>
    </source>
</reference>
<name>A0ABT0SFY9_9GAMM</name>
<dbReference type="InterPro" id="IPR050659">
    <property type="entry name" value="Peptidase_M24B"/>
</dbReference>
<evidence type="ECO:0000259" key="2">
    <source>
        <dbReference type="Pfam" id="PF00557"/>
    </source>
</evidence>
<dbReference type="InterPro" id="IPR036005">
    <property type="entry name" value="Creatinase/aminopeptidase-like"/>
</dbReference>
<dbReference type="InterPro" id="IPR006311">
    <property type="entry name" value="TAT_signal"/>
</dbReference>
<proteinExistence type="predicted"/>
<comment type="caution">
    <text evidence="4">The sequence shown here is derived from an EMBL/GenBank/DDBJ whole genome shotgun (WGS) entry which is preliminary data.</text>
</comment>
<dbReference type="InterPro" id="IPR000587">
    <property type="entry name" value="Creatinase_N"/>
</dbReference>
<dbReference type="Pfam" id="PF01321">
    <property type="entry name" value="Creatinase_N"/>
    <property type="match status" value="1"/>
</dbReference>
<dbReference type="RefSeq" id="WP_250062885.1">
    <property type="nucleotide sequence ID" value="NZ_JAIKTS010000001.1"/>
</dbReference>
<sequence length="437" mass="46939">MSTNDSFNSGRRGFLRAGTLAGVAALPAAMIGSACAGPAAETAATGDDALPESIRALESVAHRVVPITVDERRERLARAQQLMEASGIDAMFIGAGSSLVYFTGIRWGNSERLTGMVLTRSGDPVYVTPEFERERTLEQITFGHDVRGWHEDEDPYRLVAQVVRERGVGTGTLAMEEMVPFFRSKGIADALPQMKVVDAWPVTAGCRRIKSAAEIALMRLANENTLKVYEAVWRALKPGMSEKSISGLIGTAYARTGLQGGASVNVGKYTASPHGSLAPQTLVEGTPIIFDGGCRADGYTSDITRTVVVGEPNDSIRKVFDIVLEAQNAALAAARPGVAMGALDAAARKVISDAGYGPDYRYFTHRLGHGIGLDMHEWDYLVRGNQHLLEPGMTFSNEPGIYIEGQFGVRLEDILYVTEDGAGLMTPQSPSIDQPFG</sequence>
<organism evidence="4 5">
    <name type="scientific">Stenotrophomonas mori</name>
    <dbReference type="NCBI Taxonomy" id="2871096"/>
    <lineage>
        <taxon>Bacteria</taxon>
        <taxon>Pseudomonadati</taxon>
        <taxon>Pseudomonadota</taxon>
        <taxon>Gammaproteobacteria</taxon>
        <taxon>Lysobacterales</taxon>
        <taxon>Lysobacteraceae</taxon>
        <taxon>Stenotrophomonas</taxon>
    </lineage>
</organism>
<feature type="signal peptide" evidence="1">
    <location>
        <begin position="1"/>
        <end position="36"/>
    </location>
</feature>
<gene>
    <name evidence="4" type="ORF">K5L01_06135</name>
</gene>
<dbReference type="Gene3D" id="3.40.350.10">
    <property type="entry name" value="Creatinase/prolidase N-terminal domain"/>
    <property type="match status" value="1"/>
</dbReference>
<evidence type="ECO:0000256" key="1">
    <source>
        <dbReference type="SAM" id="SignalP"/>
    </source>
</evidence>
<dbReference type="Pfam" id="PF00557">
    <property type="entry name" value="Peptidase_M24"/>
    <property type="match status" value="1"/>
</dbReference>